<keyword evidence="2" id="KW-0812">Transmembrane</keyword>
<keyword evidence="2" id="KW-0472">Membrane</keyword>
<feature type="compositionally biased region" description="Low complexity" evidence="1">
    <location>
        <begin position="103"/>
        <end position="144"/>
    </location>
</feature>
<protein>
    <submittedName>
        <fullName evidence="3">Uncharacterized protein</fullName>
    </submittedName>
</protein>
<dbReference type="EMBL" id="MUJZ01062360">
    <property type="protein sequence ID" value="OTF71152.1"/>
    <property type="molecule type" value="Genomic_DNA"/>
</dbReference>
<keyword evidence="4" id="KW-1185">Reference proteome</keyword>
<evidence type="ECO:0000256" key="2">
    <source>
        <dbReference type="SAM" id="Phobius"/>
    </source>
</evidence>
<proteinExistence type="predicted"/>
<feature type="compositionally biased region" description="Low complexity" evidence="1">
    <location>
        <begin position="74"/>
        <end position="87"/>
    </location>
</feature>
<name>A0A1Y3ARR3_EURMA</name>
<sequence>MESSGEYLNLQQSIKSGTSKMMIGNGRSIVVPKTTITIPANNLDNNNNHCFINPAYDNYGDSDESFDEMSIVEQKQQQQQQQQQQQKLIKRMARQVSFNPETQNQSKSVQSSSSSSKIKAKKTNSNDSVPDHNNNNENNDQSSNRQEGKEKPPEWDRFVTEPPPDEDETQKSEWVEVAIRWLKLFAYFFTFIMVLILSVCSKTLILLMTSMINVNHTVTICNNDDHYEIDPPLDHDKPYNAIYHSDSITRIAWCSYYLF</sequence>
<comment type="caution">
    <text evidence="3">The sequence shown here is derived from an EMBL/GenBank/DDBJ whole genome shotgun (WGS) entry which is preliminary data.</text>
</comment>
<feature type="transmembrane region" description="Helical" evidence="2">
    <location>
        <begin position="184"/>
        <end position="207"/>
    </location>
</feature>
<dbReference type="Proteomes" id="UP000194236">
    <property type="component" value="Unassembled WGS sequence"/>
</dbReference>
<evidence type="ECO:0000256" key="1">
    <source>
        <dbReference type="SAM" id="MobiDB-lite"/>
    </source>
</evidence>
<feature type="compositionally biased region" description="Basic and acidic residues" evidence="1">
    <location>
        <begin position="146"/>
        <end position="159"/>
    </location>
</feature>
<gene>
    <name evidence="3" type="ORF">BLA29_002615</name>
</gene>
<organism evidence="3 4">
    <name type="scientific">Euroglyphus maynei</name>
    <name type="common">Mayne's house dust mite</name>
    <dbReference type="NCBI Taxonomy" id="6958"/>
    <lineage>
        <taxon>Eukaryota</taxon>
        <taxon>Metazoa</taxon>
        <taxon>Ecdysozoa</taxon>
        <taxon>Arthropoda</taxon>
        <taxon>Chelicerata</taxon>
        <taxon>Arachnida</taxon>
        <taxon>Acari</taxon>
        <taxon>Acariformes</taxon>
        <taxon>Sarcoptiformes</taxon>
        <taxon>Astigmata</taxon>
        <taxon>Psoroptidia</taxon>
        <taxon>Analgoidea</taxon>
        <taxon>Pyroglyphidae</taxon>
        <taxon>Pyroglyphinae</taxon>
        <taxon>Euroglyphus</taxon>
    </lineage>
</organism>
<evidence type="ECO:0000313" key="3">
    <source>
        <dbReference type="EMBL" id="OTF71152.1"/>
    </source>
</evidence>
<evidence type="ECO:0000313" key="4">
    <source>
        <dbReference type="Proteomes" id="UP000194236"/>
    </source>
</evidence>
<keyword evidence="2" id="KW-1133">Transmembrane helix</keyword>
<dbReference type="AlphaFoldDB" id="A0A1Y3ARR3"/>
<accession>A0A1Y3ARR3</accession>
<reference evidence="3 4" key="1">
    <citation type="submission" date="2017-03" db="EMBL/GenBank/DDBJ databases">
        <title>Genome Survey of Euroglyphus maynei.</title>
        <authorList>
            <person name="Arlian L.G."/>
            <person name="Morgan M.S."/>
            <person name="Rider S.D."/>
        </authorList>
    </citation>
    <scope>NUCLEOTIDE SEQUENCE [LARGE SCALE GENOMIC DNA]</scope>
    <source>
        <strain evidence="3">Arlian Lab</strain>
        <tissue evidence="3">Whole body</tissue>
    </source>
</reference>
<feature type="region of interest" description="Disordered" evidence="1">
    <location>
        <begin position="55"/>
        <end position="171"/>
    </location>
</feature>